<gene>
    <name evidence="2" type="ORF">ADH66_05265</name>
</gene>
<sequence>MEGGVTIHKKIPVMDYRQYRRMRKLVHECCNYDNGNCIALDNGEECVCVQSISYSLLCKWFRSAVLPLDKSLETVLLFRDELKRCSVCGQPFRPGSNRAKYCKSCATKVHRRQKTDSDRKRRLACGQLESKKH</sequence>
<name>A0ABM6L443_9FIRM</name>
<proteinExistence type="predicted"/>
<feature type="domain" description="Cysteine-rich VLP" evidence="1">
    <location>
        <begin position="16"/>
        <end position="69"/>
    </location>
</feature>
<dbReference type="Proteomes" id="UP000196710">
    <property type="component" value="Chromosome"/>
</dbReference>
<protein>
    <recommendedName>
        <fullName evidence="1">Cysteine-rich VLP domain-containing protein</fullName>
    </recommendedName>
</protein>
<keyword evidence="3" id="KW-1185">Reference proteome</keyword>
<dbReference type="EMBL" id="CP021422">
    <property type="protein sequence ID" value="ASB40119.1"/>
    <property type="molecule type" value="Genomic_DNA"/>
</dbReference>
<accession>A0ABM6L443</accession>
<evidence type="ECO:0000313" key="2">
    <source>
        <dbReference type="EMBL" id="ASB40119.1"/>
    </source>
</evidence>
<evidence type="ECO:0000313" key="3">
    <source>
        <dbReference type="Proteomes" id="UP000196710"/>
    </source>
</evidence>
<dbReference type="Pfam" id="PF14194">
    <property type="entry name" value="Cys_rich_VLP"/>
    <property type="match status" value="1"/>
</dbReference>
<evidence type="ECO:0000259" key="1">
    <source>
        <dbReference type="Pfam" id="PF14194"/>
    </source>
</evidence>
<organism evidence="2 3">
    <name type="scientific">Acutalibacter muris</name>
    <dbReference type="NCBI Taxonomy" id="1796620"/>
    <lineage>
        <taxon>Bacteria</taxon>
        <taxon>Bacillati</taxon>
        <taxon>Bacillota</taxon>
        <taxon>Clostridia</taxon>
        <taxon>Eubacteriales</taxon>
        <taxon>Acutalibacteraceae</taxon>
        <taxon>Acutalibacter</taxon>
    </lineage>
</organism>
<reference evidence="3" key="1">
    <citation type="submission" date="2017-05" db="EMBL/GenBank/DDBJ databases">
        <title>Improved OligoMM genomes.</title>
        <authorList>
            <person name="Garzetti D."/>
        </authorList>
    </citation>
    <scope>NUCLEOTIDE SEQUENCE [LARGE SCALE GENOMIC DNA]</scope>
    <source>
        <strain evidence="3">KB18</strain>
    </source>
</reference>
<dbReference type="InterPro" id="IPR025973">
    <property type="entry name" value="Cys_rich_VLP_dom"/>
</dbReference>